<dbReference type="AlphaFoldDB" id="A0A085Z6N7"/>
<reference evidence="1 2" key="1">
    <citation type="submission" date="2014-07" db="EMBL/GenBank/DDBJ databases">
        <title>Genome of Chryseobacterium formosense LMG 24722.</title>
        <authorList>
            <person name="Pipes S.E."/>
            <person name="Stropko S.J."/>
            <person name="Newman J.D."/>
        </authorList>
    </citation>
    <scope>NUCLEOTIDE SEQUENCE [LARGE SCALE GENOMIC DNA]</scope>
    <source>
        <strain evidence="1 2">LMG 24722</strain>
    </source>
</reference>
<accession>A0A085Z6N7</accession>
<evidence type="ECO:0000313" key="2">
    <source>
        <dbReference type="Proteomes" id="UP000028713"/>
    </source>
</evidence>
<name>A0A085Z6N7_9FLAO</name>
<gene>
    <name evidence="1" type="ORF">IX39_05405</name>
</gene>
<proteinExistence type="predicted"/>
<dbReference type="Proteomes" id="UP000028713">
    <property type="component" value="Unassembled WGS sequence"/>
</dbReference>
<dbReference type="EMBL" id="JPRP01000001">
    <property type="protein sequence ID" value="KFF00101.1"/>
    <property type="molecule type" value="Genomic_DNA"/>
</dbReference>
<keyword evidence="2" id="KW-1185">Reference proteome</keyword>
<comment type="caution">
    <text evidence="1">The sequence shown here is derived from an EMBL/GenBank/DDBJ whole genome shotgun (WGS) entry which is preliminary data.</text>
</comment>
<evidence type="ECO:0000313" key="1">
    <source>
        <dbReference type="EMBL" id="KFF00101.1"/>
    </source>
</evidence>
<organism evidence="1 2">
    <name type="scientific">Chryseobacterium formosense</name>
    <dbReference type="NCBI Taxonomy" id="236814"/>
    <lineage>
        <taxon>Bacteria</taxon>
        <taxon>Pseudomonadati</taxon>
        <taxon>Bacteroidota</taxon>
        <taxon>Flavobacteriia</taxon>
        <taxon>Flavobacteriales</taxon>
        <taxon>Weeksellaceae</taxon>
        <taxon>Chryseobacterium group</taxon>
        <taxon>Chryseobacterium</taxon>
    </lineage>
</organism>
<sequence length="61" mass="6753">MLFTSETTSNFRQWIYSPSDFTAVYPSGNIVAVYMKASSANQIANLTVKMGAIGLKNMFTH</sequence>
<protein>
    <submittedName>
        <fullName evidence="1">Uncharacterized protein</fullName>
    </submittedName>
</protein>
<dbReference type="OrthoDB" id="9932185at2"/>
<dbReference type="RefSeq" id="WP_034674066.1">
    <property type="nucleotide sequence ID" value="NZ_FPAP01000002.1"/>
</dbReference>